<organism evidence="1">
    <name type="scientific">uncultured Acidimicrobiales bacterium</name>
    <dbReference type="NCBI Taxonomy" id="310071"/>
    <lineage>
        <taxon>Bacteria</taxon>
        <taxon>Bacillati</taxon>
        <taxon>Actinomycetota</taxon>
        <taxon>Acidimicrobiia</taxon>
        <taxon>Acidimicrobiales</taxon>
        <taxon>environmental samples</taxon>
    </lineage>
</organism>
<evidence type="ECO:0000313" key="1">
    <source>
        <dbReference type="EMBL" id="CAA9247971.1"/>
    </source>
</evidence>
<dbReference type="EMBL" id="CADCTB010000129">
    <property type="protein sequence ID" value="CAA9247971.1"/>
    <property type="molecule type" value="Genomic_DNA"/>
</dbReference>
<reference evidence="1" key="1">
    <citation type="submission" date="2020-02" db="EMBL/GenBank/DDBJ databases">
        <authorList>
            <person name="Meier V. D."/>
        </authorList>
    </citation>
    <scope>NUCLEOTIDE SEQUENCE</scope>
    <source>
        <strain evidence="1">AVDCRST_MAG10</strain>
    </source>
</reference>
<sequence length="58" mass="6285">MVNGSDSSFGHRTTQVSADDVVRVVSRALLQRTGRIRLTSGQRRAILHAPMRPGAARA</sequence>
<name>A0A6J4IEE9_9ACTN</name>
<accession>A0A6J4IEE9</accession>
<dbReference type="AlphaFoldDB" id="A0A6J4IEE9"/>
<protein>
    <submittedName>
        <fullName evidence="1">Uncharacterized protein</fullName>
    </submittedName>
</protein>
<proteinExistence type="predicted"/>
<gene>
    <name evidence="1" type="ORF">AVDCRST_MAG10-2007</name>
</gene>